<sequence length="374" mass="42268">MVRVDNGMGEAAMTEYSWARVLEEMPEYLFNFSEEDEPRDENQNGIRLHDAATGYEVLFYIDGDEPQIKVPVPADPDVRDRLVSVLRSHRMSSVRTNPDAPSTRTVSEVALWNPEPLWVTQAEEATEEWSAEELARPADHRAYERVARRPETALQWETYWPDDHAERLKIAAAVIEVLRDGLGATPARLRYSTFDDAGPVKALYGITRRLTSIAPDRPSDRGAVDRCVDWLDFVERFEWVLTTLPKGALLTLSAPGADRDKCFVQFMNHKFAIVNSSVMWESAGLTRDEFHQRMTRLGWKWAPQQANGVEHPGWTGPRVRHWRNVSLGDVAQRTAATFRDVLGVAGPSEITLSSWGAEAMSYLEVELGLARSDS</sequence>
<organism evidence="2 3">
    <name type="scientific">Prescottella agglutinans</name>
    <dbReference type="NCBI Taxonomy" id="1644129"/>
    <lineage>
        <taxon>Bacteria</taxon>
        <taxon>Bacillati</taxon>
        <taxon>Actinomycetota</taxon>
        <taxon>Actinomycetes</taxon>
        <taxon>Mycobacteriales</taxon>
        <taxon>Nocardiaceae</taxon>
        <taxon>Prescottella</taxon>
    </lineage>
</organism>
<name>A0ABT6M7G7_9NOCA</name>
<dbReference type="Proteomes" id="UP001160334">
    <property type="component" value="Unassembled WGS sequence"/>
</dbReference>
<accession>A0ABT6M7G7</accession>
<dbReference type="InterPro" id="IPR054344">
    <property type="entry name" value="TY-Chap_N"/>
</dbReference>
<comment type="caution">
    <text evidence="2">The sequence shown here is derived from an EMBL/GenBank/DDBJ whole genome shotgun (WGS) entry which is preliminary data.</text>
</comment>
<dbReference type="Pfam" id="PF22552">
    <property type="entry name" value="TY-Chap3"/>
    <property type="match status" value="1"/>
</dbReference>
<protein>
    <recommendedName>
        <fullName evidence="1">TY-Chap N-terminal domain-containing protein</fullName>
    </recommendedName>
</protein>
<proteinExistence type="predicted"/>
<gene>
    <name evidence="2" type="ORF">M2280_001084</name>
</gene>
<dbReference type="EMBL" id="JARXVC010000002">
    <property type="protein sequence ID" value="MDH6279875.1"/>
    <property type="molecule type" value="Genomic_DNA"/>
</dbReference>
<evidence type="ECO:0000259" key="1">
    <source>
        <dbReference type="Pfam" id="PF22552"/>
    </source>
</evidence>
<feature type="domain" description="TY-Chap N-terminal" evidence="1">
    <location>
        <begin position="229"/>
        <end position="349"/>
    </location>
</feature>
<evidence type="ECO:0000313" key="2">
    <source>
        <dbReference type="EMBL" id="MDH6279875.1"/>
    </source>
</evidence>
<keyword evidence="3" id="KW-1185">Reference proteome</keyword>
<evidence type="ECO:0000313" key="3">
    <source>
        <dbReference type="Proteomes" id="UP001160334"/>
    </source>
</evidence>
<reference evidence="2 3" key="1">
    <citation type="submission" date="2023-04" db="EMBL/GenBank/DDBJ databases">
        <title>Forest soil microbial communities from Buena Vista Peninsula, Colon Province, Panama.</title>
        <authorList>
            <person name="Bouskill N."/>
        </authorList>
    </citation>
    <scope>NUCLEOTIDE SEQUENCE [LARGE SCALE GENOMIC DNA]</scope>
    <source>
        <strain evidence="2 3">CFH S0262</strain>
    </source>
</reference>